<dbReference type="RefSeq" id="WP_152592881.1">
    <property type="nucleotide sequence ID" value="NZ_CP045230.1"/>
</dbReference>
<evidence type="ECO:0000313" key="1">
    <source>
        <dbReference type="EMBL" id="QFS52744.1"/>
    </source>
</evidence>
<proteinExistence type="predicted"/>
<sequence length="69" mass="8116">MTPIELRQKGYYALVKELGQVDAIRFLQDVGWGLGDYTQERQQSLKNVTISDFWQDIQEIRAKQDLENQ</sequence>
<keyword evidence="2" id="KW-1185">Reference proteome</keyword>
<name>A0A5P8WJ44_9NOSO</name>
<evidence type="ECO:0000313" key="2">
    <source>
        <dbReference type="Proteomes" id="UP000326678"/>
    </source>
</evidence>
<dbReference type="EMBL" id="CP045230">
    <property type="protein sequence ID" value="QFS52744.1"/>
    <property type="molecule type" value="Genomic_DNA"/>
</dbReference>
<dbReference type="Proteomes" id="UP000326678">
    <property type="component" value="Chromosome pGXM03"/>
</dbReference>
<gene>
    <name evidence="1" type="ORF">GXM_10008</name>
</gene>
<dbReference type="KEGG" id="nsh:GXM_10008"/>
<protein>
    <submittedName>
        <fullName evidence="1">Uncharacterized protein</fullName>
    </submittedName>
</protein>
<accession>A0A5P8WJ44</accession>
<dbReference type="AlphaFoldDB" id="A0A5P8WJ44"/>
<organism evidence="1 2">
    <name type="scientific">Nostoc sphaeroides CCNUC1</name>
    <dbReference type="NCBI Taxonomy" id="2653204"/>
    <lineage>
        <taxon>Bacteria</taxon>
        <taxon>Bacillati</taxon>
        <taxon>Cyanobacteriota</taxon>
        <taxon>Cyanophyceae</taxon>
        <taxon>Nostocales</taxon>
        <taxon>Nostocaceae</taxon>
        <taxon>Nostoc</taxon>
    </lineage>
</organism>
<reference evidence="1 2" key="1">
    <citation type="submission" date="2019-10" db="EMBL/GenBank/DDBJ databases">
        <title>Genomic and transcriptomic insights into the perfect genentic adaptation of a filamentous nitrogen-fixing cyanobacterium to rice fields.</title>
        <authorList>
            <person name="Chen Z."/>
        </authorList>
    </citation>
    <scope>NUCLEOTIDE SEQUENCE [LARGE SCALE GENOMIC DNA]</scope>
    <source>
        <strain evidence="1">CCNUC1</strain>
    </source>
</reference>